<dbReference type="InterPro" id="IPR019734">
    <property type="entry name" value="TPR_rpt"/>
</dbReference>
<evidence type="ECO:0000256" key="3">
    <source>
        <dbReference type="SAM" id="MobiDB-lite"/>
    </source>
</evidence>
<evidence type="ECO:0000256" key="2">
    <source>
        <dbReference type="ARBA" id="ARBA00022803"/>
    </source>
</evidence>
<dbReference type="GO" id="GO:0009658">
    <property type="term" value="P:chloroplast organization"/>
    <property type="evidence" value="ECO:0007669"/>
    <property type="project" value="TreeGrafter"/>
</dbReference>
<dbReference type="PANTHER" id="PTHR45641:SF19">
    <property type="entry name" value="NEPHROCYSTIN-3"/>
    <property type="match status" value="1"/>
</dbReference>
<gene>
    <name evidence="4" type="ORF">RND81_14G099200</name>
</gene>
<evidence type="ECO:0000313" key="4">
    <source>
        <dbReference type="EMBL" id="KAK9665229.1"/>
    </source>
</evidence>
<keyword evidence="1" id="KW-0677">Repeat</keyword>
<dbReference type="SUPFAM" id="SSF48452">
    <property type="entry name" value="TPR-like"/>
    <property type="match status" value="1"/>
</dbReference>
<keyword evidence="2" id="KW-0802">TPR repeat</keyword>
<dbReference type="GO" id="GO:0009507">
    <property type="term" value="C:chloroplast"/>
    <property type="evidence" value="ECO:0007669"/>
    <property type="project" value="TreeGrafter"/>
</dbReference>
<sequence length="573" mass="63520">MAALLPSSNSICRMGHVSFFSNPTSSSRCSLCFPIYFQYSSYGVKLYRVPGVAMAHLRSLTICAKAGSVVHGTELGSDLGSSSPLTQRSNPLLDRSNHSLNDADDFEKQLEELFDEVKSLISTGKITDAVDLLQANYHAVKEQLDAGFSGIEEAATLDIIALGSMGVGNLKMVGSLLDAMSKIVDSLDDDEMLLDSILVHMGSMYSAIDNSQKSIFVYERALKIMDDVYGTHNMFLVSPLLGLAKVLGSIGRAIEAAEIYKRVINIMESNYGADSADLVLPLACLGNLLLDQGKADDAEHPFTRILNLYTTQHGETDGRVGMALCSLAHVKCAQGNADETVRLYRKALQVIKDSGYMTLDDDIMEKMRIDLVEFLHVVGRSDEGRELLEECLVITEKYKGKDHPSVATHLINLATSYSFSKNYAEAERLLRISLRVMMKSVGPDDPSITFPMLHLAVTLSNLQRDKEAERLTLDVLRIREAAFGKESLPVGEALDCLVSIQTRLGEDDKKLLGSLKRVLEIQEKEFGPESEEILITLKKIVYYLDKLGKKQEKFPLQRRLSVLRNKYKHTVQY</sequence>
<protein>
    <recommendedName>
        <fullName evidence="6">Nephrocystin-3</fullName>
    </recommendedName>
</protein>
<dbReference type="Gene3D" id="1.25.40.10">
    <property type="entry name" value="Tetratricopeptide repeat domain"/>
    <property type="match status" value="2"/>
</dbReference>
<feature type="region of interest" description="Disordered" evidence="3">
    <location>
        <begin position="77"/>
        <end position="96"/>
    </location>
</feature>
<keyword evidence="5" id="KW-1185">Reference proteome</keyword>
<accession>A0AAW1GW34</accession>
<organism evidence="4 5">
    <name type="scientific">Saponaria officinalis</name>
    <name type="common">Common soapwort</name>
    <name type="synonym">Lychnis saponaria</name>
    <dbReference type="NCBI Taxonomy" id="3572"/>
    <lineage>
        <taxon>Eukaryota</taxon>
        <taxon>Viridiplantae</taxon>
        <taxon>Streptophyta</taxon>
        <taxon>Embryophyta</taxon>
        <taxon>Tracheophyta</taxon>
        <taxon>Spermatophyta</taxon>
        <taxon>Magnoliopsida</taxon>
        <taxon>eudicotyledons</taxon>
        <taxon>Gunneridae</taxon>
        <taxon>Pentapetalae</taxon>
        <taxon>Caryophyllales</taxon>
        <taxon>Caryophyllaceae</taxon>
        <taxon>Caryophylleae</taxon>
        <taxon>Saponaria</taxon>
    </lineage>
</organism>
<dbReference type="Pfam" id="PF13374">
    <property type="entry name" value="TPR_10"/>
    <property type="match status" value="1"/>
</dbReference>
<dbReference type="Proteomes" id="UP001443914">
    <property type="component" value="Unassembled WGS sequence"/>
</dbReference>
<dbReference type="InterPro" id="IPR011990">
    <property type="entry name" value="TPR-like_helical_dom_sf"/>
</dbReference>
<proteinExistence type="predicted"/>
<dbReference type="PANTHER" id="PTHR45641">
    <property type="entry name" value="TETRATRICOPEPTIDE REPEAT PROTEIN (AFU_ORTHOLOGUE AFUA_6G03870)"/>
    <property type="match status" value="1"/>
</dbReference>
<dbReference type="Pfam" id="PF13424">
    <property type="entry name" value="TPR_12"/>
    <property type="match status" value="2"/>
</dbReference>
<evidence type="ECO:0008006" key="6">
    <source>
        <dbReference type="Google" id="ProtNLM"/>
    </source>
</evidence>
<name>A0AAW1GW34_SAPOF</name>
<dbReference type="SMART" id="SM00028">
    <property type="entry name" value="TPR"/>
    <property type="match status" value="5"/>
</dbReference>
<reference evidence="4" key="1">
    <citation type="submission" date="2024-03" db="EMBL/GenBank/DDBJ databases">
        <title>WGS assembly of Saponaria officinalis var. Norfolk2.</title>
        <authorList>
            <person name="Jenkins J."/>
            <person name="Shu S."/>
            <person name="Grimwood J."/>
            <person name="Barry K."/>
            <person name="Goodstein D."/>
            <person name="Schmutz J."/>
            <person name="Leebens-Mack J."/>
            <person name="Osbourn A."/>
        </authorList>
    </citation>
    <scope>NUCLEOTIDE SEQUENCE [LARGE SCALE GENOMIC DNA]</scope>
    <source>
        <strain evidence="4">JIC</strain>
    </source>
</reference>
<dbReference type="EMBL" id="JBDFQZ010000014">
    <property type="protein sequence ID" value="KAK9665229.1"/>
    <property type="molecule type" value="Genomic_DNA"/>
</dbReference>
<comment type="caution">
    <text evidence="4">The sequence shown here is derived from an EMBL/GenBank/DDBJ whole genome shotgun (WGS) entry which is preliminary data.</text>
</comment>
<evidence type="ECO:0000256" key="1">
    <source>
        <dbReference type="ARBA" id="ARBA00022737"/>
    </source>
</evidence>
<dbReference type="AlphaFoldDB" id="A0AAW1GW34"/>
<evidence type="ECO:0000313" key="5">
    <source>
        <dbReference type="Proteomes" id="UP001443914"/>
    </source>
</evidence>
<feature type="compositionally biased region" description="Polar residues" evidence="3">
    <location>
        <begin position="79"/>
        <end position="90"/>
    </location>
</feature>